<dbReference type="InterPro" id="IPR006584">
    <property type="entry name" value="Cellulose-bd_IV"/>
</dbReference>
<dbReference type="SMART" id="SM00606">
    <property type="entry name" value="CBD_IV"/>
    <property type="match status" value="5"/>
</dbReference>
<dbReference type="PROSITE" id="PS51175">
    <property type="entry name" value="CBM6"/>
    <property type="match status" value="4"/>
</dbReference>
<dbReference type="SUPFAM" id="SSF49384">
    <property type="entry name" value="Carbohydrate-binding domain"/>
    <property type="match status" value="1"/>
</dbReference>
<gene>
    <name evidence="8" type="ORF">F0Q01_00875</name>
</gene>
<accession>A0A6M0LD00</accession>
<evidence type="ECO:0000256" key="2">
    <source>
        <dbReference type="ARBA" id="ARBA00022801"/>
    </source>
</evidence>
<dbReference type="Proteomes" id="UP000473091">
    <property type="component" value="Unassembled WGS sequence"/>
</dbReference>
<dbReference type="InterPro" id="IPR005084">
    <property type="entry name" value="CBM6"/>
</dbReference>
<dbReference type="InterPro" id="IPR018366">
    <property type="entry name" value="CBM2_CS"/>
</dbReference>
<dbReference type="PROSITE" id="PS00561">
    <property type="entry name" value="CBM2_A"/>
    <property type="match status" value="1"/>
</dbReference>
<dbReference type="Gene3D" id="2.60.40.290">
    <property type="match status" value="1"/>
</dbReference>
<feature type="signal peptide" evidence="5">
    <location>
        <begin position="1"/>
        <end position="20"/>
    </location>
</feature>
<feature type="region of interest" description="Disordered" evidence="4">
    <location>
        <begin position="151"/>
        <end position="183"/>
    </location>
</feature>
<keyword evidence="1 5" id="KW-0732">Signal</keyword>
<dbReference type="GO" id="GO:0005975">
    <property type="term" value="P:carbohydrate metabolic process"/>
    <property type="evidence" value="ECO:0007669"/>
    <property type="project" value="InterPro"/>
</dbReference>
<evidence type="ECO:0000259" key="7">
    <source>
        <dbReference type="PROSITE" id="PS51175"/>
    </source>
</evidence>
<dbReference type="SUPFAM" id="SSF49785">
    <property type="entry name" value="Galactose-binding domain-like"/>
    <property type="match status" value="5"/>
</dbReference>
<evidence type="ECO:0000256" key="1">
    <source>
        <dbReference type="ARBA" id="ARBA00022729"/>
    </source>
</evidence>
<dbReference type="InterPro" id="IPR008965">
    <property type="entry name" value="CBM2/CBM3_carb-bd_dom_sf"/>
</dbReference>
<dbReference type="CDD" id="cd04084">
    <property type="entry name" value="CBM6_xylanase-like"/>
    <property type="match status" value="9"/>
</dbReference>
<dbReference type="PROSITE" id="PS51173">
    <property type="entry name" value="CBM2"/>
    <property type="match status" value="1"/>
</dbReference>
<feature type="domain" description="CBM6" evidence="7">
    <location>
        <begin position="1148"/>
        <end position="1265"/>
    </location>
</feature>
<feature type="domain" description="CBM6" evidence="7">
    <location>
        <begin position="875"/>
        <end position="992"/>
    </location>
</feature>
<evidence type="ECO:0000256" key="3">
    <source>
        <dbReference type="ARBA" id="ARBA00023295"/>
    </source>
</evidence>
<evidence type="ECO:0000313" key="8">
    <source>
        <dbReference type="EMBL" id="NEX00434.1"/>
    </source>
</evidence>
<feature type="chain" id="PRO_5039028186" evidence="5">
    <location>
        <begin position="21"/>
        <end position="1639"/>
    </location>
</feature>
<dbReference type="InterPro" id="IPR008979">
    <property type="entry name" value="Galactose-bd-like_sf"/>
</dbReference>
<dbReference type="EMBL" id="VTVE01000001">
    <property type="protein sequence ID" value="NEX00434.1"/>
    <property type="molecule type" value="Genomic_DNA"/>
</dbReference>
<dbReference type="InterPro" id="IPR012291">
    <property type="entry name" value="CBM2_carb-bd_dom_sf"/>
</dbReference>
<feature type="domain" description="CBM6" evidence="7">
    <location>
        <begin position="469"/>
        <end position="586"/>
    </location>
</feature>
<sequence>MKRKTSIALGLLVTAATVLAPGLKANAAPQIVPYGTVEAELDFTRNVKDVFTEEDGVTTAVSLEKGNYFSMRTVNFSKGVSKISVKLKADGPGVIVIHKGDENGETVGTIRYSATSGYQEFSTDVTNLADTDYFTFENKVGTCAVDNWKAVPGETQEPETPDTPEVPDTPDTPEQPPVGDTLNPYSAVEAESAASTDMSGAMVTPKKNAVSLAQANSYVAYKNVNFAQGVESIDANVSASAAAMLEVRLDSATGDKVAAFRLSKNGEIQTQTAKATAAITGTHDVYFVVASGSGVTLDSWVAKTSGTVEQPPVEEPPVGDTVNPYEKVEAENATSDELTNAMVVPSKDKVVINENGKVLVQNVNFSQGVSSINVYAQSSKPMVKLNVYIDDADAPIGTAAVGTNITNATAINVSSNITGSHNVYFVAQGGSVTLDGWQAVAAEGGVEQPPVEEPPVVEPPVGDTVNPYSAVEAESAAATDMSNARVTPKKDAVSLTQANSYVAYKNVNFAQGVESFDANVSATAAAMLEVRLDSATGDKVAAFRLDQNSTITTKTAKALSTVTGTHDVYFVVAGGSGVTLDSWVAKTSGTVEEPPVVEPPVGETINPYEKVEAEIATDLTSAMVTPSKDKVVINENGSVTVQNVDFSQGVSSINAYAQSSKPGVSLNVYIDDAATPAGTATVGPSITNATAINVSSAITGVHKVRFEAKGGSVTLDGWQAVASGEEPPVVEPPVGDTINPYEKVEAEIATDLTSAMVTPSKDKVVINENGSVTVQNVDFSQGVSSINAYAQSSKPGVSLNVYIDDADAPAGTATVGPSITNATAINVSSAITGVHKVRFEAKGGSVTLDGWQAVASGEEPPVVEPPVGDTVNPYSAVEAESAAATDMSNARVTPKKDAVSLTQANSYVAIKNVNFAQGVAEFSANVSASTAGMLEVRLDSATGDKVAAFRLDQNGTITTKTTKALATVTGTHDVYFVVAAGSGITLDSWTAKAASGEEPPVVEPPVEGAINPYAKVEAEIATAEQLTNAMIVPSKDKVVINENGYVLVQNIDFSKGVSAFNVYAQSSKPMVSLNVYIDDAQTPAGTVSIGTDITKPTTITVSTDITGVHYVYFEAKGGSVTLDGWQAAAAGDQPPVEPPVGDTVDPYRTNQAENAAATDMSGAMVTPKKDAVSLAQANSYVAIKNVDFAKGVEEFNVNVSASTAAMLEVRLDSATGDKVAAFRLSQNSTIETKTTKALANVTGTHDVYFVVAAGSGITLDSWSATAPGGGVVVPPVGDTINPYAKVEAEIATPEQLTSAMIAPSKDKVVINENGYVLVQNIDFSQGVSAFNVYAQASKPKVNLNVYIDDSKTPAGTVAVGTDITKPVTINVSSDITGVHYVYFEAKGGPVTFDGWQAAKAGEQPPVNPPATNVNPYSSVDATTASLLSGALVTPSKTAVNITPNGSAGTQNVNFSDGVSQFVITASSTSTGKIEVRLNSAAGPLLGSATISGDSKEYTITASKNITGKQTIYFVNSGSGVVNVYSWKATAYSEPIVNPDPPVVQTGMDLTYTINSWTDGYQVSFKVTNKSGSTKNSWKVKVKKSDITLTQSWCVNVSQEGDYYVFTPMSWNSTLTNGQTTEFGIIGRGQVGSTINYIVE</sequence>
<dbReference type="SMART" id="SM00637">
    <property type="entry name" value="CBD_II"/>
    <property type="match status" value="1"/>
</dbReference>
<dbReference type="InterPro" id="IPR001919">
    <property type="entry name" value="CBD2"/>
</dbReference>
<feature type="domain" description="CBM2" evidence="6">
    <location>
        <begin position="1540"/>
        <end position="1639"/>
    </location>
</feature>
<evidence type="ECO:0000256" key="4">
    <source>
        <dbReference type="SAM" id="MobiDB-lite"/>
    </source>
</evidence>
<evidence type="ECO:0000259" key="6">
    <source>
        <dbReference type="PROSITE" id="PS51173"/>
    </source>
</evidence>
<name>A0A6M0LD00_PSEXY</name>
<reference evidence="8 9" key="1">
    <citation type="submission" date="2019-09" db="EMBL/GenBank/DDBJ databases">
        <authorList>
            <person name="Pidcock S.E."/>
            <person name="Huws S.A."/>
        </authorList>
    </citation>
    <scope>NUCLEOTIDE SEQUENCE [LARGE SCALE GENOMIC DNA]</scope>
    <source>
        <strain evidence="8 9">MZ8</strain>
    </source>
</reference>
<keyword evidence="2" id="KW-0378">Hydrolase</keyword>
<dbReference type="Pfam" id="PF03422">
    <property type="entry name" value="CBM_6"/>
    <property type="match status" value="7"/>
</dbReference>
<dbReference type="Pfam" id="PF00553">
    <property type="entry name" value="CBM_2"/>
    <property type="match status" value="1"/>
</dbReference>
<feature type="domain" description="CBM6" evidence="7">
    <location>
        <begin position="186"/>
        <end position="303"/>
    </location>
</feature>
<evidence type="ECO:0000313" key="9">
    <source>
        <dbReference type="Proteomes" id="UP000473091"/>
    </source>
</evidence>
<dbReference type="RefSeq" id="WP_163927087.1">
    <property type="nucleotide sequence ID" value="NZ_VTVE01000001.1"/>
</dbReference>
<keyword evidence="3" id="KW-0326">Glycosidase</keyword>
<dbReference type="GO" id="GO:0004553">
    <property type="term" value="F:hydrolase activity, hydrolyzing O-glycosyl compounds"/>
    <property type="evidence" value="ECO:0007669"/>
    <property type="project" value="InterPro"/>
</dbReference>
<protein>
    <submittedName>
        <fullName evidence="8">Carbohydrate-binding protein</fullName>
    </submittedName>
</protein>
<dbReference type="Gene3D" id="2.60.120.260">
    <property type="entry name" value="Galactose-binding domain-like"/>
    <property type="match status" value="11"/>
</dbReference>
<comment type="caution">
    <text evidence="8">The sequence shown here is derived from an EMBL/GenBank/DDBJ whole genome shotgun (WGS) entry which is preliminary data.</text>
</comment>
<reference evidence="8 9" key="2">
    <citation type="submission" date="2020-03" db="EMBL/GenBank/DDBJ databases">
        <title>Investigating the evolutionary divergence of the Butyrivibrio group.</title>
        <authorList>
            <person name="Skvortsov T."/>
            <person name="Santos F.G."/>
            <person name="Ting K.S."/>
            <person name="Creevey C.J."/>
        </authorList>
    </citation>
    <scope>NUCLEOTIDE SEQUENCE [LARGE SCALE GENOMIC DNA]</scope>
    <source>
        <strain evidence="8 9">MZ8</strain>
    </source>
</reference>
<organism evidence="8 9">
    <name type="scientific">Pseudobutyrivibrio xylanivorans</name>
    <dbReference type="NCBI Taxonomy" id="185007"/>
    <lineage>
        <taxon>Bacteria</taxon>
        <taxon>Bacillati</taxon>
        <taxon>Bacillota</taxon>
        <taxon>Clostridia</taxon>
        <taxon>Lachnospirales</taxon>
        <taxon>Lachnospiraceae</taxon>
        <taxon>Pseudobutyrivibrio</taxon>
    </lineage>
</organism>
<proteinExistence type="predicted"/>
<evidence type="ECO:0000256" key="5">
    <source>
        <dbReference type="SAM" id="SignalP"/>
    </source>
</evidence>
<dbReference type="GO" id="GO:0030247">
    <property type="term" value="F:polysaccharide binding"/>
    <property type="evidence" value="ECO:0007669"/>
    <property type="project" value="UniProtKB-UniRule"/>
</dbReference>